<accession>A0A2V0PB89</accession>
<evidence type="ECO:0000256" key="1">
    <source>
        <dbReference type="ARBA" id="ARBA00005323"/>
    </source>
</evidence>
<dbReference type="InterPro" id="IPR029066">
    <property type="entry name" value="PLP-binding_barrel"/>
</dbReference>
<dbReference type="Gene3D" id="2.40.37.20">
    <property type="entry name" value="D-serine dehydratase-like domain"/>
    <property type="match status" value="1"/>
</dbReference>
<dbReference type="InterPro" id="IPR001608">
    <property type="entry name" value="Ala_racemase_N"/>
</dbReference>
<feature type="domain" description="D-serine dehydratase-like" evidence="4">
    <location>
        <begin position="275"/>
        <end position="424"/>
    </location>
</feature>
<dbReference type="Pfam" id="PF01168">
    <property type="entry name" value="Ala_racemase_N"/>
    <property type="match status" value="1"/>
</dbReference>
<feature type="compositionally biased region" description="Low complexity" evidence="3">
    <location>
        <begin position="339"/>
        <end position="355"/>
    </location>
</feature>
<dbReference type="PANTHER" id="PTHR28004:SF2">
    <property type="entry name" value="D-SERINE DEHYDRATASE"/>
    <property type="match status" value="1"/>
</dbReference>
<dbReference type="Proteomes" id="UP000247498">
    <property type="component" value="Unassembled WGS sequence"/>
</dbReference>
<reference evidence="5 6" key="1">
    <citation type="journal article" date="2018" name="Sci. Rep.">
        <title>Raphidocelis subcapitata (=Pseudokirchneriella subcapitata) provides an insight into genome evolution and environmental adaptations in the Sphaeropleales.</title>
        <authorList>
            <person name="Suzuki S."/>
            <person name="Yamaguchi H."/>
            <person name="Nakajima N."/>
            <person name="Kawachi M."/>
        </authorList>
    </citation>
    <scope>NUCLEOTIDE SEQUENCE [LARGE SCALE GENOMIC DNA]</scope>
    <source>
        <strain evidence="5 6">NIES-35</strain>
    </source>
</reference>
<feature type="region of interest" description="Disordered" evidence="3">
    <location>
        <begin position="339"/>
        <end position="366"/>
    </location>
</feature>
<dbReference type="AlphaFoldDB" id="A0A2V0PB89"/>
<gene>
    <name evidence="5" type="ORF">Rsub_07876</name>
</gene>
<comment type="similarity">
    <text evidence="1">Belongs to the DSD1 family.</text>
</comment>
<sequence>MLAMTHQAARGRAAGGAPPAPRWRPGGSAAACPRVRAAASFAAADAPPARVGDPISAVDTPALIFDLDVFEANCARMRQSMAAFPGVSIRPHAKAHKCPEVAALQLKLLGPQARGVCAQKVSEAEAMVAGGVGDVLLSNQVVGPSKLRRLAALAAGGARIGVVVDDAGALRELAAAAAGAGAVVDVLVEVNAGQDSPTDRAAAVSRVAARAAAAAAAIRAAGLECGTVTGGGTGTYALEAGSGVFTEVQPGSFIWGDAAYERATGGEWGGPGRQSLWVLTQVMSVSPGRAAAVVDAGLKAVSLDSGPPRVDASWRAAPPSNSAAAAAAAAASAERGGAAAASAQRSSGGAQQPSGGVDGSADAVAPEYKCGGDEHGILLYPQPGAVHALGPPAASLPPRGALLRLQPGHCDPTVNLFDWVVAYRGAAVEGVWRIAARGPGS</sequence>
<dbReference type="STRING" id="307507.A0A2V0PB89"/>
<comment type="caution">
    <text evidence="5">The sequence shown here is derived from an EMBL/GenBank/DDBJ whole genome shotgun (WGS) entry which is preliminary data.</text>
</comment>
<protein>
    <recommendedName>
        <fullName evidence="4">D-serine dehydratase-like domain-containing protein</fullName>
    </recommendedName>
</protein>
<dbReference type="InterPro" id="IPR051466">
    <property type="entry name" value="D-amino_acid_metab_enzyme"/>
</dbReference>
<dbReference type="InterPro" id="IPR026956">
    <property type="entry name" value="D-ser_dehydrat-like_dom"/>
</dbReference>
<dbReference type="OrthoDB" id="20198at2759"/>
<evidence type="ECO:0000313" key="6">
    <source>
        <dbReference type="Proteomes" id="UP000247498"/>
    </source>
</evidence>
<dbReference type="InParanoid" id="A0A2V0PB89"/>
<feature type="region of interest" description="Disordered" evidence="3">
    <location>
        <begin position="1"/>
        <end position="29"/>
    </location>
</feature>
<evidence type="ECO:0000256" key="3">
    <source>
        <dbReference type="SAM" id="MobiDB-lite"/>
    </source>
</evidence>
<keyword evidence="2" id="KW-0456">Lyase</keyword>
<evidence type="ECO:0000256" key="2">
    <source>
        <dbReference type="ARBA" id="ARBA00023239"/>
    </source>
</evidence>
<organism evidence="5 6">
    <name type="scientific">Raphidocelis subcapitata</name>
    <dbReference type="NCBI Taxonomy" id="307507"/>
    <lineage>
        <taxon>Eukaryota</taxon>
        <taxon>Viridiplantae</taxon>
        <taxon>Chlorophyta</taxon>
        <taxon>core chlorophytes</taxon>
        <taxon>Chlorophyceae</taxon>
        <taxon>CS clade</taxon>
        <taxon>Sphaeropleales</taxon>
        <taxon>Selenastraceae</taxon>
        <taxon>Raphidocelis</taxon>
    </lineage>
</organism>
<evidence type="ECO:0000313" key="5">
    <source>
        <dbReference type="EMBL" id="GBF95163.1"/>
    </source>
</evidence>
<dbReference type="GO" id="GO:0008721">
    <property type="term" value="F:D-serine ammonia-lyase activity"/>
    <property type="evidence" value="ECO:0007669"/>
    <property type="project" value="TreeGrafter"/>
</dbReference>
<dbReference type="SMART" id="SM01119">
    <property type="entry name" value="D-ser_dehydrat"/>
    <property type="match status" value="1"/>
</dbReference>
<dbReference type="Gene3D" id="3.20.20.10">
    <property type="entry name" value="Alanine racemase"/>
    <property type="match status" value="2"/>
</dbReference>
<keyword evidence="6" id="KW-1185">Reference proteome</keyword>
<evidence type="ECO:0000259" key="4">
    <source>
        <dbReference type="SMART" id="SM01119"/>
    </source>
</evidence>
<name>A0A2V0PB89_9CHLO</name>
<dbReference type="GO" id="GO:0036088">
    <property type="term" value="P:D-serine catabolic process"/>
    <property type="evidence" value="ECO:0007669"/>
    <property type="project" value="TreeGrafter"/>
</dbReference>
<dbReference type="PANTHER" id="PTHR28004">
    <property type="entry name" value="ZGC:162816-RELATED"/>
    <property type="match status" value="1"/>
</dbReference>
<dbReference type="EMBL" id="BDRX01000061">
    <property type="protein sequence ID" value="GBF95163.1"/>
    <property type="molecule type" value="Genomic_DNA"/>
</dbReference>
<dbReference type="Pfam" id="PF14031">
    <property type="entry name" value="D-ser_dehydrat"/>
    <property type="match status" value="1"/>
</dbReference>
<feature type="compositionally biased region" description="Low complexity" evidence="3">
    <location>
        <begin position="8"/>
        <end position="29"/>
    </location>
</feature>
<dbReference type="SUPFAM" id="SSF51419">
    <property type="entry name" value="PLP-binding barrel"/>
    <property type="match status" value="1"/>
</dbReference>
<dbReference type="InterPro" id="IPR042208">
    <property type="entry name" value="D-ser_dehydrat-like_sf"/>
</dbReference>
<proteinExistence type="inferred from homology"/>